<protein>
    <submittedName>
        <fullName evidence="2">T9SS C-terminal target domain-containing protein</fullName>
    </submittedName>
</protein>
<evidence type="ECO:0000313" key="2">
    <source>
        <dbReference type="EMBL" id="KAA6438765.1"/>
    </source>
</evidence>
<gene>
    <name evidence="2" type="ORF">FEM33_15895</name>
</gene>
<evidence type="ECO:0000313" key="3">
    <source>
        <dbReference type="Proteomes" id="UP000323994"/>
    </source>
</evidence>
<sequence length="450" mass="46974">MKNTGKLLSLLMLGLTMFGSISCTNDDDDDDDDPIVVNPVSEIKTVTGKITANTTWSASNQYLVSGFVYVESGATLTIEPGTIIKGDKNTKGSLIIQPGAKIIAVGTADKPIIFTSNQAAGQRKAGDWGGLIILGKAPVNKPNAVIEGENVSVFGGTDAADNSGQLKYVRIEFAGIAFETDKEINGLTFGGVGSGTEVDYVQVSYSGDDSFEWFGGAVNAKHLIAYRGLDDDFDTDNGFSGNVQYGFILRDPAIADQAGDSNGFESDNDAAGSAATPQTSAKFANVTIAMAEGTPDAKFNSAMRIRRNSAISVYNTLITGAWPRSAVRIEGDPAIANFTSGKIKMDGNMVAITGTPAQGVLEGITQVLFAPTGSKNMVGAVADLKLATGYNSITAKPGLLPQTGSSVLTSGATLPAGLEANTVVGAFGTTDWTDKWANWDPQNANYEIVK</sequence>
<feature type="signal peptide" evidence="1">
    <location>
        <begin position="1"/>
        <end position="22"/>
    </location>
</feature>
<dbReference type="AlphaFoldDB" id="A0A5M8QRE3"/>
<dbReference type="EMBL" id="VBSN01000047">
    <property type="protein sequence ID" value="KAA6438765.1"/>
    <property type="molecule type" value="Genomic_DNA"/>
</dbReference>
<evidence type="ECO:0000256" key="1">
    <source>
        <dbReference type="SAM" id="SignalP"/>
    </source>
</evidence>
<dbReference type="RefSeq" id="WP_139012991.1">
    <property type="nucleotide sequence ID" value="NZ_VBSN01000047.1"/>
</dbReference>
<reference evidence="2 3" key="1">
    <citation type="submission" date="2019-05" db="EMBL/GenBank/DDBJ databases">
        <authorList>
            <person name="Qu J.-H."/>
        </authorList>
    </citation>
    <scope>NUCLEOTIDE SEQUENCE [LARGE SCALE GENOMIC DNA]</scope>
    <source>
        <strain evidence="2 3">NS28</strain>
    </source>
</reference>
<keyword evidence="3" id="KW-1185">Reference proteome</keyword>
<comment type="caution">
    <text evidence="2">The sequence shown here is derived from an EMBL/GenBank/DDBJ whole genome shotgun (WGS) entry which is preliminary data.</text>
</comment>
<accession>A0A5M8QRE3</accession>
<dbReference type="Proteomes" id="UP000323994">
    <property type="component" value="Unassembled WGS sequence"/>
</dbReference>
<keyword evidence="1" id="KW-0732">Signal</keyword>
<dbReference type="PANTHER" id="PTHR41339">
    <property type="entry name" value="LIPL48"/>
    <property type="match status" value="1"/>
</dbReference>
<dbReference type="PANTHER" id="PTHR41339:SF1">
    <property type="entry name" value="SECRETED PROTEIN"/>
    <property type="match status" value="1"/>
</dbReference>
<name>A0A5M8QRE3_9BACT</name>
<dbReference type="OrthoDB" id="1521716at2"/>
<dbReference type="PROSITE" id="PS51257">
    <property type="entry name" value="PROKAR_LIPOPROTEIN"/>
    <property type="match status" value="1"/>
</dbReference>
<proteinExistence type="predicted"/>
<feature type="chain" id="PRO_5024287752" evidence="1">
    <location>
        <begin position="23"/>
        <end position="450"/>
    </location>
</feature>
<organism evidence="2 3">
    <name type="scientific">Dyadobacter flavalbus</name>
    <dbReference type="NCBI Taxonomy" id="2579942"/>
    <lineage>
        <taxon>Bacteria</taxon>
        <taxon>Pseudomonadati</taxon>
        <taxon>Bacteroidota</taxon>
        <taxon>Cytophagia</taxon>
        <taxon>Cytophagales</taxon>
        <taxon>Spirosomataceae</taxon>
        <taxon>Dyadobacter</taxon>
    </lineage>
</organism>